<evidence type="ECO:0000256" key="1">
    <source>
        <dbReference type="SAM" id="Phobius"/>
    </source>
</evidence>
<dbReference type="EMBL" id="JADTFC010000018">
    <property type="protein sequence ID" value="MBG6287754.1"/>
    <property type="molecule type" value="Genomic_DNA"/>
</dbReference>
<reference evidence="2 5" key="2">
    <citation type="submission" date="2020-11" db="EMBL/GenBank/DDBJ databases">
        <title>Enhanced detection system for hospital associated transmission using whole genome sequencing surveillance.</title>
        <authorList>
            <person name="Harrison L.H."/>
            <person name="Van Tyne D."/>
            <person name="Marsh J.W."/>
            <person name="Griffith M.P."/>
            <person name="Snyder D.J."/>
            <person name="Cooper V.S."/>
            <person name="Mustapha M."/>
        </authorList>
    </citation>
    <scope>NUCLEOTIDE SEQUENCE [LARGE SCALE GENOMIC DNA]</scope>
    <source>
        <strain evidence="2 5">PSA00705</strain>
    </source>
</reference>
<name>A0A6G6IV23_PSENT</name>
<proteinExistence type="predicted"/>
<feature type="transmembrane region" description="Helical" evidence="1">
    <location>
        <begin position="173"/>
        <end position="204"/>
    </location>
</feature>
<protein>
    <submittedName>
        <fullName evidence="3">Uncharacterized protein</fullName>
    </submittedName>
</protein>
<evidence type="ECO:0000313" key="2">
    <source>
        <dbReference type="EMBL" id="MBG6287754.1"/>
    </source>
</evidence>
<dbReference type="AlphaFoldDB" id="A0A6G6IV23"/>
<dbReference type="Proteomes" id="UP000608450">
    <property type="component" value="Unassembled WGS sequence"/>
</dbReference>
<reference evidence="3 4" key="1">
    <citation type="submission" date="2020-02" db="EMBL/GenBank/DDBJ databases">
        <title>Integrative conjugative elements (ICEs) and plasmids drive adaptation of Pseudomonas nitroreducens strain HBP1 to wastewater environment.</title>
        <authorList>
            <person name="Sentchilo V."/>
            <person name="Carraro N."/>
            <person name="Bertelli C."/>
            <person name="van der Meer J.R."/>
        </authorList>
    </citation>
    <scope>NUCLEOTIDE SEQUENCE [LARGE SCALE GENOMIC DNA]</scope>
    <source>
        <strain evidence="3 4">HBP1</strain>
    </source>
</reference>
<dbReference type="KEGG" id="pnt:G5B91_11480"/>
<organism evidence="3 4">
    <name type="scientific">Pseudomonas nitroreducens</name>
    <dbReference type="NCBI Taxonomy" id="46680"/>
    <lineage>
        <taxon>Bacteria</taxon>
        <taxon>Pseudomonadati</taxon>
        <taxon>Pseudomonadota</taxon>
        <taxon>Gammaproteobacteria</taxon>
        <taxon>Pseudomonadales</taxon>
        <taxon>Pseudomonadaceae</taxon>
        <taxon>Pseudomonas</taxon>
    </lineage>
</organism>
<evidence type="ECO:0000313" key="4">
    <source>
        <dbReference type="Proteomes" id="UP000501063"/>
    </source>
</evidence>
<feature type="transmembrane region" description="Helical" evidence="1">
    <location>
        <begin position="135"/>
        <end position="153"/>
    </location>
</feature>
<keyword evidence="1" id="KW-0812">Transmembrane</keyword>
<gene>
    <name evidence="3" type="ORF">G5B91_11480</name>
    <name evidence="2" type="ORF">I5I61_09885</name>
</gene>
<keyword evidence="1" id="KW-0472">Membrane</keyword>
<evidence type="ECO:0000313" key="3">
    <source>
        <dbReference type="EMBL" id="QIE86852.1"/>
    </source>
</evidence>
<keyword evidence="1" id="KW-1133">Transmembrane helix</keyword>
<feature type="transmembrane region" description="Helical" evidence="1">
    <location>
        <begin position="34"/>
        <end position="56"/>
    </location>
</feature>
<accession>A0A6G6IV23</accession>
<dbReference type="Proteomes" id="UP000501063">
    <property type="component" value="Chromosome"/>
</dbReference>
<sequence>MEQNPYAAPQVELVDTRAPTPFLVGDWSSGKLRLLAGLTLALLLTDLTLIGIGMVARLPGGPKFLMPYEEWLGALSMLLGCFLAWRSTRLLEDRFAARGLRWPMWILIVIAVVMQVFSMLFDVDLTGSRQSNATVYFMMMYLPSGLVQLWYGIRVLKIQLPFTSVKVMGWFDVVSGICLASIVLFAFGTLLSIINTIPLALIFLRAAGEQERAAR</sequence>
<keyword evidence="5" id="KW-1185">Reference proteome</keyword>
<evidence type="ECO:0000313" key="5">
    <source>
        <dbReference type="Proteomes" id="UP000608450"/>
    </source>
</evidence>
<feature type="transmembrane region" description="Helical" evidence="1">
    <location>
        <begin position="105"/>
        <end position="123"/>
    </location>
</feature>
<dbReference type="RefSeq" id="WP_024765414.1">
    <property type="nucleotide sequence ID" value="NZ_CP049140.1"/>
</dbReference>
<dbReference type="EMBL" id="CP049140">
    <property type="protein sequence ID" value="QIE86852.1"/>
    <property type="molecule type" value="Genomic_DNA"/>
</dbReference>
<feature type="transmembrane region" description="Helical" evidence="1">
    <location>
        <begin position="68"/>
        <end position="85"/>
    </location>
</feature>